<organism evidence="1 2">
    <name type="scientific">Corynebacterium pseudotuberculosis (strain C231)</name>
    <dbReference type="NCBI Taxonomy" id="681645"/>
    <lineage>
        <taxon>Bacteria</taxon>
        <taxon>Bacillati</taxon>
        <taxon>Actinomycetota</taxon>
        <taxon>Actinomycetes</taxon>
        <taxon>Mycobacteriales</taxon>
        <taxon>Corynebacteriaceae</taxon>
        <taxon>Corynebacterium</taxon>
    </lineage>
</organism>
<dbReference type="eggNOG" id="ENOG50306D6">
    <property type="taxonomic scope" value="Bacteria"/>
</dbReference>
<evidence type="ECO:0000313" key="2">
    <source>
        <dbReference type="Proteomes" id="UP000000276"/>
    </source>
</evidence>
<dbReference type="PATRIC" id="fig|681645.3.peg.24"/>
<reference evidence="1 2" key="2">
    <citation type="journal article" date="2011" name="PLoS ONE">
        <title>Evidence for reductive genome evolution and lateral acquisition of virulence functions in two Corynebacterium pseudotuberculosis strains.</title>
        <authorList>
            <person name="Ruiz J.C."/>
            <person name="D'Afonseca V."/>
            <person name="Silva A."/>
            <person name="Ali A."/>
            <person name="Pinto A.C."/>
            <person name="Santos A.R."/>
            <person name="Rocha A.A."/>
            <person name="Lopes D.O."/>
            <person name="Dorella F.A."/>
            <person name="Pacheco L.G."/>
            <person name="Costa M.P."/>
            <person name="Turk M.Z."/>
            <person name="Seyffert N."/>
            <person name="Moraes P.M."/>
            <person name="Soares S.C."/>
            <person name="Almeida S.S."/>
            <person name="Castro T.L."/>
            <person name="Abreu V.A."/>
            <person name="Trost E."/>
            <person name="Baumbach J."/>
            <person name="Tauch A."/>
            <person name="Schneider M.P."/>
            <person name="McCulloch J."/>
            <person name="Cerdeira L.T."/>
            <person name="Ramos R.T."/>
            <person name="Zerlotini A."/>
            <person name="Dominitini A."/>
            <person name="Resende D.M."/>
            <person name="Coser E.M."/>
            <person name="Oliveira L.M."/>
            <person name="Pedrosa A.L."/>
            <person name="Vieira C.U."/>
            <person name="Guimaraes C.T."/>
            <person name="Bartholomeu D.C."/>
            <person name="Oliveira D.M."/>
            <person name="Santos F.R."/>
            <person name="Rabelo E.M."/>
            <person name="Lobo F.P."/>
            <person name="Franco G.R."/>
            <person name="Costa A.F."/>
            <person name="Castro I.M."/>
            <person name="Dias S.R."/>
            <person name="Ferro J.A."/>
            <person name="Ortega J.M."/>
            <person name="Paiva L.V."/>
            <person name="Goulart L.R."/>
            <person name="Almeida J.F."/>
            <person name="Ferro M.I."/>
            <person name="Carneiro N.P."/>
            <person name="Falcao P.R."/>
            <person name="Grynberg P."/>
            <person name="Teixeira S.M."/>
            <person name="Brommonschenkel S."/>
            <person name="Oliveira S.C."/>
            <person name="Meyer R."/>
            <person name="Moore R.J."/>
            <person name="Miyoshi A."/>
            <person name="Oliveira G.C."/>
            <person name="Azevedo V."/>
        </authorList>
    </citation>
    <scope>NUCLEOTIDE SEQUENCE [LARGE SCALE GENOMIC DNA]</scope>
    <source>
        <strain evidence="1 2">C231</strain>
    </source>
</reference>
<evidence type="ECO:0000313" key="1">
    <source>
        <dbReference type="EMBL" id="ADL09522.1"/>
    </source>
</evidence>
<dbReference type="OrthoDB" id="3189549at2"/>
<dbReference type="RefSeq" id="WP_014400884.1">
    <property type="nucleotide sequence ID" value="NC_017301.2"/>
</dbReference>
<keyword evidence="2" id="KW-1185">Reference proteome</keyword>
<accession>D9QD78</accession>
<dbReference type="STRING" id="681645.CpC231_0023"/>
<dbReference type="Pfam" id="PF09704">
    <property type="entry name" value="Cas_Cas5d"/>
    <property type="match status" value="1"/>
</dbReference>
<dbReference type="HOGENOM" id="CLU_2080835_0_0_11"/>
<dbReference type="GeneID" id="93973102"/>
<reference evidence="1 2" key="1">
    <citation type="journal article" date="2011" name="J. Bacteriol.">
        <title>Complete genome sequence of Corynebacterium pseudotuberculosis I19, a strain isolated from a cow in Israel with bovine mastitis.</title>
        <authorList>
            <consortium name="Consortium: Rede Paraense de Genomica e Proteomica (RPGP)"/>
            <person name="Silva A."/>
            <person name="Schneider M.P."/>
            <person name="Cerdeira L."/>
            <person name="Barbosa M.S."/>
            <person name="Ramos R.T."/>
            <person name="Carneiro A.R."/>
            <person name="Santos R."/>
            <person name="Lima M."/>
            <person name="D'Afonseca V."/>
            <person name="Almeida S.S."/>
            <person name="Santos A.R."/>
            <person name="Soares S.C."/>
            <person name="Pinto A.C."/>
            <person name="Ali A."/>
            <person name="Dorella F.A."/>
            <person name="Rocha F."/>
            <person name="de Abreu V.A."/>
            <person name="Trost E."/>
            <person name="Tauch A."/>
            <person name="Shpigel N."/>
            <person name="Miyoshi A."/>
            <person name="Azevedo V."/>
        </authorList>
    </citation>
    <scope>NUCLEOTIDE SEQUENCE [LARGE SCALE GENOMIC DNA]</scope>
    <source>
        <strain evidence="1 2">C231</strain>
    </source>
</reference>
<dbReference type="KEGG" id="cpq:CPC231_00125"/>
<proteinExistence type="predicted"/>
<dbReference type="Gene3D" id="3.30.70.2660">
    <property type="match status" value="1"/>
</dbReference>
<dbReference type="Proteomes" id="UP000000276">
    <property type="component" value="Chromosome"/>
</dbReference>
<dbReference type="AlphaFoldDB" id="D9QD78"/>
<dbReference type="GO" id="GO:0043571">
    <property type="term" value="P:maintenance of CRISPR repeat elements"/>
    <property type="evidence" value="ECO:0007669"/>
    <property type="project" value="InterPro"/>
</dbReference>
<protein>
    <submittedName>
        <fullName evidence="1">CRISPR-associated protein Cas5</fullName>
    </submittedName>
</protein>
<dbReference type="InterPro" id="IPR021124">
    <property type="entry name" value="CRISPR-assoc_prot_Cas5"/>
</dbReference>
<sequence>MTSIIQRTYLAEAEFIVEVASDTHGELLRDALRAPKFSTYLGRKAFAPAFPFFLGATADVDVLHRIPACDLSGTKRDTARVQIHHRSAGLQTSAEHINVPAVQERSDWLEKTKALFT</sequence>
<name>D9QD78_CORP2</name>
<gene>
    <name evidence="1" type="ORF">CPC231_00125</name>
</gene>
<dbReference type="EMBL" id="CP001829">
    <property type="protein sequence ID" value="ADL09522.1"/>
    <property type="molecule type" value="Genomic_DNA"/>
</dbReference>